<protein>
    <recommendedName>
        <fullName evidence="1">YdhG-like domain-containing protein</fullName>
    </recommendedName>
</protein>
<sequence length="143" mass="16203">MQALQISTDPGVVQVFDQYPQAVKPKMEALRALVRETAEELDEIGALEETLRWGEPSFITKKGSTLRMDWKQKQPDQYALYFKCTSKLVPSFKMAYPGVFTFEGTRAMVFSLEEALPKETLKKCIAAALTYHKVKHLPMLGLS</sequence>
<accession>L0FV92</accession>
<reference evidence="3" key="1">
    <citation type="submission" date="2012-02" db="EMBL/GenBank/DDBJ databases">
        <title>The complete genome of Echinicola vietnamensis DSM 17526.</title>
        <authorList>
            <person name="Lucas S."/>
            <person name="Copeland A."/>
            <person name="Lapidus A."/>
            <person name="Glavina del Rio T."/>
            <person name="Dalin E."/>
            <person name="Tice H."/>
            <person name="Bruce D."/>
            <person name="Goodwin L."/>
            <person name="Pitluck S."/>
            <person name="Peters L."/>
            <person name="Ovchinnikova G."/>
            <person name="Teshima H."/>
            <person name="Kyrpides N."/>
            <person name="Mavromatis K."/>
            <person name="Ivanova N."/>
            <person name="Brettin T."/>
            <person name="Detter J.C."/>
            <person name="Han C."/>
            <person name="Larimer F."/>
            <person name="Land M."/>
            <person name="Hauser L."/>
            <person name="Markowitz V."/>
            <person name="Cheng J.-F."/>
            <person name="Hugenholtz P."/>
            <person name="Woyke T."/>
            <person name="Wu D."/>
            <person name="Brambilla E."/>
            <person name="Klenk H.-P."/>
            <person name="Eisen J.A."/>
        </authorList>
    </citation>
    <scope>NUCLEOTIDE SEQUENCE [LARGE SCALE GENOMIC DNA]</scope>
    <source>
        <strain evidence="3">DSM 17526 / LMG 23754 / KMM 6221</strain>
    </source>
</reference>
<evidence type="ECO:0000259" key="1">
    <source>
        <dbReference type="Pfam" id="PF08818"/>
    </source>
</evidence>
<dbReference type="SUPFAM" id="SSF159888">
    <property type="entry name" value="YdhG-like"/>
    <property type="match status" value="1"/>
</dbReference>
<dbReference type="Pfam" id="PF08818">
    <property type="entry name" value="DUF1801"/>
    <property type="match status" value="1"/>
</dbReference>
<evidence type="ECO:0000313" key="3">
    <source>
        <dbReference type="Proteomes" id="UP000010796"/>
    </source>
</evidence>
<dbReference type="InterPro" id="IPR014922">
    <property type="entry name" value="YdhG-like"/>
</dbReference>
<dbReference type="PATRIC" id="fig|926556.3.peg.1652"/>
<dbReference type="EMBL" id="CP003346">
    <property type="protein sequence ID" value="AGA77819.1"/>
    <property type="molecule type" value="Genomic_DNA"/>
</dbReference>
<proteinExistence type="predicted"/>
<dbReference type="AlphaFoldDB" id="L0FV92"/>
<dbReference type="HOGENOM" id="CLU_130827_1_0_10"/>
<dbReference type="OrthoDB" id="328972at2"/>
<dbReference type="STRING" id="926556.Echvi_1554"/>
<evidence type="ECO:0000313" key="2">
    <source>
        <dbReference type="EMBL" id="AGA77819.1"/>
    </source>
</evidence>
<dbReference type="eggNOG" id="COG5646">
    <property type="taxonomic scope" value="Bacteria"/>
</dbReference>
<dbReference type="KEGG" id="evi:Echvi_1554"/>
<name>L0FV92_ECHVK</name>
<keyword evidence="3" id="KW-1185">Reference proteome</keyword>
<dbReference type="Proteomes" id="UP000010796">
    <property type="component" value="Chromosome"/>
</dbReference>
<feature type="domain" description="YdhG-like" evidence="1">
    <location>
        <begin position="24"/>
        <end position="129"/>
    </location>
</feature>
<gene>
    <name evidence="2" type="ordered locus">Echvi_1554</name>
</gene>
<dbReference type="RefSeq" id="WP_015265382.1">
    <property type="nucleotide sequence ID" value="NC_019904.1"/>
</dbReference>
<organism evidence="2 3">
    <name type="scientific">Echinicola vietnamensis (strain DSM 17526 / LMG 23754 / KMM 6221)</name>
    <dbReference type="NCBI Taxonomy" id="926556"/>
    <lineage>
        <taxon>Bacteria</taxon>
        <taxon>Pseudomonadati</taxon>
        <taxon>Bacteroidota</taxon>
        <taxon>Cytophagia</taxon>
        <taxon>Cytophagales</taxon>
        <taxon>Cyclobacteriaceae</taxon>
        <taxon>Echinicola</taxon>
    </lineage>
</organism>